<evidence type="ECO:0000256" key="4">
    <source>
        <dbReference type="ARBA" id="ARBA00023136"/>
    </source>
</evidence>
<dbReference type="STRING" id="36050.A0A1B8ALW1"/>
<dbReference type="GO" id="GO:0016020">
    <property type="term" value="C:membrane"/>
    <property type="evidence" value="ECO:0007669"/>
    <property type="project" value="UniProtKB-SubCell"/>
</dbReference>
<keyword evidence="3 5" id="KW-1133">Transmembrane helix</keyword>
<dbReference type="InterPro" id="IPR049453">
    <property type="entry name" value="Memb_transporter_dom"/>
</dbReference>
<evidence type="ECO:0000256" key="1">
    <source>
        <dbReference type="ARBA" id="ARBA00004141"/>
    </source>
</evidence>
<dbReference type="Pfam" id="PF13515">
    <property type="entry name" value="FUSC_2"/>
    <property type="match status" value="1"/>
</dbReference>
<evidence type="ECO:0000313" key="7">
    <source>
        <dbReference type="EMBL" id="OBS21447.1"/>
    </source>
</evidence>
<reference evidence="7 8" key="1">
    <citation type="submission" date="2016-06" db="EMBL/GenBank/DDBJ databases">
        <title>Living apart together: crosstalk between the core and supernumerary genomes in a fungal plant pathogen.</title>
        <authorList>
            <person name="Vanheule A."/>
            <person name="Audenaert K."/>
            <person name="Warris S."/>
            <person name="Van De Geest H."/>
            <person name="Schijlen E."/>
            <person name="Hofte M."/>
            <person name="De Saeger S."/>
            <person name="Haesaert G."/>
            <person name="Waalwijk C."/>
            <person name="Van Der Lee T."/>
        </authorList>
    </citation>
    <scope>NUCLEOTIDE SEQUENCE [LARGE SCALE GENOMIC DNA]</scope>
    <source>
        <strain evidence="7 8">2516</strain>
    </source>
</reference>
<feature type="transmembrane region" description="Helical" evidence="5">
    <location>
        <begin position="20"/>
        <end position="40"/>
    </location>
</feature>
<evidence type="ECO:0000259" key="6">
    <source>
        <dbReference type="Pfam" id="PF13515"/>
    </source>
</evidence>
<organism evidence="7 8">
    <name type="scientific">Fusarium poae</name>
    <dbReference type="NCBI Taxonomy" id="36050"/>
    <lineage>
        <taxon>Eukaryota</taxon>
        <taxon>Fungi</taxon>
        <taxon>Dikarya</taxon>
        <taxon>Ascomycota</taxon>
        <taxon>Pezizomycotina</taxon>
        <taxon>Sordariomycetes</taxon>
        <taxon>Hypocreomycetidae</taxon>
        <taxon>Hypocreales</taxon>
        <taxon>Nectriaceae</taxon>
        <taxon>Fusarium</taxon>
    </lineage>
</organism>
<evidence type="ECO:0000313" key="8">
    <source>
        <dbReference type="Proteomes" id="UP000091967"/>
    </source>
</evidence>
<feature type="transmembrane region" description="Helical" evidence="5">
    <location>
        <begin position="68"/>
        <end position="86"/>
    </location>
</feature>
<protein>
    <recommendedName>
        <fullName evidence="6">Integral membrane bound transporter domain-containing protein</fullName>
    </recommendedName>
</protein>
<dbReference type="EMBL" id="LYXU01000003">
    <property type="protein sequence ID" value="OBS21447.1"/>
    <property type="molecule type" value="Genomic_DNA"/>
</dbReference>
<comment type="subcellular location">
    <subcellularLocation>
        <location evidence="1">Membrane</location>
        <topology evidence="1">Multi-pass membrane protein</topology>
    </subcellularLocation>
</comment>
<keyword evidence="4 5" id="KW-0472">Membrane</keyword>
<evidence type="ECO:0000256" key="3">
    <source>
        <dbReference type="ARBA" id="ARBA00022989"/>
    </source>
</evidence>
<evidence type="ECO:0000256" key="2">
    <source>
        <dbReference type="ARBA" id="ARBA00022692"/>
    </source>
</evidence>
<evidence type="ECO:0000256" key="5">
    <source>
        <dbReference type="SAM" id="Phobius"/>
    </source>
</evidence>
<accession>A0A1B8ALW1</accession>
<keyword evidence="2 5" id="KW-0812">Transmembrane</keyword>
<feature type="domain" description="Integral membrane bound transporter" evidence="6">
    <location>
        <begin position="4"/>
        <end position="86"/>
    </location>
</feature>
<feature type="transmembrane region" description="Helical" evidence="5">
    <location>
        <begin position="45"/>
        <end position="62"/>
    </location>
</feature>
<gene>
    <name evidence="7" type="ORF">FPOA_07785</name>
</gene>
<proteinExistence type="predicted"/>
<keyword evidence="8" id="KW-1185">Reference proteome</keyword>
<sequence length="103" mass="10865">MQMLLLFKAEAGASIESFGSRFLGVLVGGMIGLLSCAIVLGNRVAVVAFLTVGAILFSYIQFGQPDYIGAAVMGSITMSVVALTTVNGDGTIEYECYCRRTNI</sequence>
<dbReference type="Proteomes" id="UP000091967">
    <property type="component" value="Unassembled WGS sequence"/>
</dbReference>
<name>A0A1B8ALW1_FUSPO</name>
<comment type="caution">
    <text evidence="7">The sequence shown here is derived from an EMBL/GenBank/DDBJ whole genome shotgun (WGS) entry which is preliminary data.</text>
</comment>
<dbReference type="AlphaFoldDB" id="A0A1B8ALW1"/>